<protein>
    <submittedName>
        <fullName evidence="2">DUF342 domain-containing protein</fullName>
    </submittedName>
</protein>
<keyword evidence="3" id="KW-1185">Reference proteome</keyword>
<gene>
    <name evidence="2" type="ORF">ACJDU8_16125</name>
</gene>
<dbReference type="InterPro" id="IPR032782">
    <property type="entry name" value="KhpB_N"/>
</dbReference>
<organism evidence="2 3">
    <name type="scientific">Candidatus Clostridium eludens</name>
    <dbReference type="NCBI Taxonomy" id="3381663"/>
    <lineage>
        <taxon>Bacteria</taxon>
        <taxon>Bacillati</taxon>
        <taxon>Bacillota</taxon>
        <taxon>Clostridia</taxon>
        <taxon>Eubacteriales</taxon>
        <taxon>Clostridiaceae</taxon>
        <taxon>Clostridium</taxon>
    </lineage>
</organism>
<dbReference type="Proteomes" id="UP001623660">
    <property type="component" value="Unassembled WGS sequence"/>
</dbReference>
<dbReference type="Pfam" id="PF03961">
    <property type="entry name" value="FapA"/>
    <property type="match status" value="1"/>
</dbReference>
<evidence type="ECO:0000313" key="3">
    <source>
        <dbReference type="Proteomes" id="UP001623660"/>
    </source>
</evidence>
<feature type="domain" description="RNA-binding protein KhpB N-terminal" evidence="1">
    <location>
        <begin position="4"/>
        <end position="52"/>
    </location>
</feature>
<dbReference type="InterPro" id="IPR046865">
    <property type="entry name" value="FapA_b_solenoid"/>
</dbReference>
<dbReference type="SMART" id="SM01245">
    <property type="entry name" value="Jag_N"/>
    <property type="match status" value="1"/>
</dbReference>
<dbReference type="PANTHER" id="PTHR38032:SF1">
    <property type="entry name" value="RNA-BINDING PROTEIN KHPB N-TERMINAL DOMAIN-CONTAINING PROTEIN"/>
    <property type="match status" value="1"/>
</dbReference>
<dbReference type="RefSeq" id="WP_406793179.1">
    <property type="nucleotide sequence ID" value="NZ_JBJHZX010000025.1"/>
</dbReference>
<dbReference type="PANTHER" id="PTHR38032">
    <property type="entry name" value="POLYMERASE-RELATED"/>
    <property type="match status" value="1"/>
</dbReference>
<dbReference type="Pfam" id="PF20250">
    <property type="entry name" value="FapA_N"/>
    <property type="match status" value="1"/>
</dbReference>
<comment type="caution">
    <text evidence="2">The sequence shown here is derived from an EMBL/GenBank/DDBJ whole genome shotgun (WGS) entry which is preliminary data.</text>
</comment>
<sequence>MKKLFRGTSLENCLQLARCELKVPEDKELNYKILEDKKLFFRKRVVIEVLFEDEIQGQTNFKEDYKINKNEGTVKVVGGKLIVKDPLEGGKPAVIRKGKNMSFFIDGVLVEKGCEVFSSSNIVVNFEQNEPKRQMDIYVSDDSMEAYVKVTYIPENVYALGDSKEGHMINLDAVIVKTINPPKYTAEDIKNELSNNKIIYGIIEENLENTIKINKKVLVAKGKKPVDGQDDFIDVKFQNSVDFKQDKKGNVDFKSIGTINAVKKGDIIAEIHKGYEGENGFDVRGKLLKCKKGNAKKLKAGKGCIIKAENTVEAVVDGKPFIKNGVFHVHPVHEINKDVDLSTGNIKFTGDVVVQGNIREGMEVECGDNLIVYKEVERSKVKANGDILIKGSIVGSDIYGGGDCVDKIKSLDYLAEFNKNLEELIKAVKEIKTYDLLGENRKDGEIIKVLLENKFKVLVKLGVNIITDLNMESDECEENTEKEIVEIIRTKLMGIGPISITNYLELEDLNDKVKYKIQYLKNSLALPVDVTISYCQDSHIESSGNIIITGEGEYVSEITANGSIEFLQEKSVARGGVLKAKKAIKCKIVGSMAGVSTILQVENEGHIWADAAYHNTVFKVGKRKVMLDSPSKDVHVYIENNNIIVDKFLL</sequence>
<proteinExistence type="predicted"/>
<evidence type="ECO:0000259" key="1">
    <source>
        <dbReference type="SMART" id="SM01245"/>
    </source>
</evidence>
<dbReference type="InterPro" id="IPR005646">
    <property type="entry name" value="FapA"/>
</dbReference>
<accession>A0ABW8SN32</accession>
<evidence type="ECO:0000313" key="2">
    <source>
        <dbReference type="EMBL" id="MFL0197073.1"/>
    </source>
</evidence>
<dbReference type="InterPro" id="IPR046866">
    <property type="entry name" value="FapA_N"/>
</dbReference>
<reference evidence="2 3" key="1">
    <citation type="submission" date="2024-11" db="EMBL/GenBank/DDBJ databases">
        <authorList>
            <person name="Heng Y.C."/>
            <person name="Lim A.C.H."/>
            <person name="Lee J.K.Y."/>
            <person name="Kittelmann S."/>
        </authorList>
    </citation>
    <scope>NUCLEOTIDE SEQUENCE [LARGE SCALE GENOMIC DNA]</scope>
    <source>
        <strain evidence="2 3">WILCCON 0269</strain>
    </source>
</reference>
<dbReference type="EMBL" id="JBJHZX010000025">
    <property type="protein sequence ID" value="MFL0197073.1"/>
    <property type="molecule type" value="Genomic_DNA"/>
</dbReference>
<name>A0ABW8SN32_9CLOT</name>